<feature type="compositionally biased region" description="Low complexity" evidence="2">
    <location>
        <begin position="216"/>
        <end position="248"/>
    </location>
</feature>
<reference evidence="3" key="1">
    <citation type="journal article" date="2021" name="PeerJ">
        <title>Extensive microbial diversity within the chicken gut microbiome revealed by metagenomics and culture.</title>
        <authorList>
            <person name="Gilroy R."/>
            <person name="Ravi A."/>
            <person name="Getino M."/>
            <person name="Pursley I."/>
            <person name="Horton D.L."/>
            <person name="Alikhan N.F."/>
            <person name="Baker D."/>
            <person name="Gharbi K."/>
            <person name="Hall N."/>
            <person name="Watson M."/>
            <person name="Adriaenssens E.M."/>
            <person name="Foster-Nyarko E."/>
            <person name="Jarju S."/>
            <person name="Secka A."/>
            <person name="Antonio M."/>
            <person name="Oren A."/>
            <person name="Chaudhuri R.R."/>
            <person name="La Ragione R."/>
            <person name="Hildebrand F."/>
            <person name="Pallen M.J."/>
        </authorList>
    </citation>
    <scope>NUCLEOTIDE SEQUENCE</scope>
    <source>
        <strain evidence="3">26628</strain>
    </source>
</reference>
<dbReference type="GO" id="GO:0047661">
    <property type="term" value="F:amino-acid racemase activity"/>
    <property type="evidence" value="ECO:0007669"/>
    <property type="project" value="InterPro"/>
</dbReference>
<dbReference type="InterPro" id="IPR015942">
    <property type="entry name" value="Asp/Glu/hydantoin_racemase"/>
</dbReference>
<evidence type="ECO:0000313" key="3">
    <source>
        <dbReference type="EMBL" id="HIX47052.1"/>
    </source>
</evidence>
<dbReference type="InterPro" id="IPR018187">
    <property type="entry name" value="Asp/Glu_racemase_AS_1"/>
</dbReference>
<evidence type="ECO:0000256" key="2">
    <source>
        <dbReference type="SAM" id="MobiDB-lite"/>
    </source>
</evidence>
<gene>
    <name evidence="3" type="ORF">H9737_05110</name>
</gene>
<reference evidence="3" key="2">
    <citation type="submission" date="2021-04" db="EMBL/GenBank/DDBJ databases">
        <authorList>
            <person name="Gilroy R."/>
        </authorList>
    </citation>
    <scope>NUCLEOTIDE SEQUENCE</scope>
    <source>
        <strain evidence="3">26628</strain>
    </source>
</reference>
<dbReference type="Pfam" id="PF01177">
    <property type="entry name" value="Asp_Glu_race"/>
    <property type="match status" value="1"/>
</dbReference>
<dbReference type="PANTHER" id="PTHR21198">
    <property type="entry name" value="GLUTAMATE RACEMASE"/>
    <property type="match status" value="1"/>
</dbReference>
<dbReference type="InterPro" id="IPR001920">
    <property type="entry name" value="Asp/Glu_race"/>
</dbReference>
<dbReference type="PROSITE" id="PS00923">
    <property type="entry name" value="ASP_GLU_RACEMASE_1"/>
    <property type="match status" value="1"/>
</dbReference>
<dbReference type="Proteomes" id="UP000824249">
    <property type="component" value="Unassembled WGS sequence"/>
</dbReference>
<dbReference type="AlphaFoldDB" id="A0A9D1VUS5"/>
<dbReference type="Gene3D" id="3.40.50.1860">
    <property type="match status" value="2"/>
</dbReference>
<evidence type="ECO:0000313" key="4">
    <source>
        <dbReference type="Proteomes" id="UP000824249"/>
    </source>
</evidence>
<name>A0A9D1VUS5_9FIRM</name>
<sequence length="338" mass="35171">MEEEYVAFFDSGVGGLTLLSAFCHVYPGVPALYFGDNANAPYGGRPAGEIRRLVFAAFEELARFPVRAAVVACNTATAVCIEELRRRFPFPVVGVEPALRPAAESARGGRLLLLCTRATFASGRMRRLLAGCPSPVVVRCPARLAAAVDANALSLASLSVGPFLPPGRFAAAVLGCTHYVWLRRAFSAALGCPVYDGTAGALRRLAAAAGLPDPDGLPAAARRGEDAAAGAGTADHAGKNAAAGAGTADHPEKSRFFRPFCPRGADGLGMADHCGEGISPKIGTAAHFAANANGCSKKSLKMAEKRPIFLGSGGKFNEIAYDTLQIEANICSYFLNRG</sequence>
<proteinExistence type="predicted"/>
<dbReference type="SUPFAM" id="SSF53681">
    <property type="entry name" value="Aspartate/glutamate racemase"/>
    <property type="match status" value="2"/>
</dbReference>
<organism evidence="3 4">
    <name type="scientific">Candidatus Borkfalkia faecigallinarum</name>
    <dbReference type="NCBI Taxonomy" id="2838509"/>
    <lineage>
        <taxon>Bacteria</taxon>
        <taxon>Bacillati</taxon>
        <taxon>Bacillota</taxon>
        <taxon>Clostridia</taxon>
        <taxon>Christensenellales</taxon>
        <taxon>Christensenellaceae</taxon>
        <taxon>Candidatus Borkfalkia</taxon>
    </lineage>
</organism>
<feature type="region of interest" description="Disordered" evidence="2">
    <location>
        <begin position="216"/>
        <end position="251"/>
    </location>
</feature>
<dbReference type="GO" id="GO:0009252">
    <property type="term" value="P:peptidoglycan biosynthetic process"/>
    <property type="evidence" value="ECO:0007669"/>
    <property type="project" value="TreeGrafter"/>
</dbReference>
<comment type="caution">
    <text evidence="3">The sequence shown here is derived from an EMBL/GenBank/DDBJ whole genome shotgun (WGS) entry which is preliminary data.</text>
</comment>
<keyword evidence="1" id="KW-0413">Isomerase</keyword>
<dbReference type="EMBL" id="DXFD01000080">
    <property type="protein sequence ID" value="HIX47052.1"/>
    <property type="molecule type" value="Genomic_DNA"/>
</dbReference>
<evidence type="ECO:0000256" key="1">
    <source>
        <dbReference type="ARBA" id="ARBA00023235"/>
    </source>
</evidence>
<accession>A0A9D1VUS5</accession>
<protein>
    <submittedName>
        <fullName evidence="3">Aspartate/glutamate racemase family protein</fullName>
    </submittedName>
</protein>
<dbReference type="PANTHER" id="PTHR21198:SF3">
    <property type="entry name" value="GLUTAMATE RACEMASE"/>
    <property type="match status" value="1"/>
</dbReference>